<name>A0A9P6CEE8_9AGAR</name>
<protein>
    <submittedName>
        <fullName evidence="1">Uncharacterized protein</fullName>
    </submittedName>
</protein>
<dbReference type="AlphaFoldDB" id="A0A9P6CEE8"/>
<proteinExistence type="predicted"/>
<accession>A0A9P6CEE8</accession>
<gene>
    <name evidence="1" type="ORF">BDZ94DRAFT_1172407</name>
</gene>
<sequence length="117" mass="12800">NNSNIPPIFPENDQFNGKNFTAFKTRLLIAAKARGYLEGATYNINTTTDTAPTPWTSLTPSTDEWEVRDAWALGLVIFNVKNPIGLGVRIDGTAAQAWASLNELYNITSDLALVNAE</sequence>
<keyword evidence="2" id="KW-1185">Reference proteome</keyword>
<evidence type="ECO:0000313" key="1">
    <source>
        <dbReference type="EMBL" id="KAF9459085.1"/>
    </source>
</evidence>
<dbReference type="OrthoDB" id="3054003at2759"/>
<comment type="caution">
    <text evidence="1">The sequence shown here is derived from an EMBL/GenBank/DDBJ whole genome shotgun (WGS) entry which is preliminary data.</text>
</comment>
<evidence type="ECO:0000313" key="2">
    <source>
        <dbReference type="Proteomes" id="UP000807353"/>
    </source>
</evidence>
<feature type="non-terminal residue" evidence="1">
    <location>
        <position position="1"/>
    </location>
</feature>
<dbReference type="Proteomes" id="UP000807353">
    <property type="component" value="Unassembled WGS sequence"/>
</dbReference>
<dbReference type="EMBL" id="MU150324">
    <property type="protein sequence ID" value="KAF9459085.1"/>
    <property type="molecule type" value="Genomic_DNA"/>
</dbReference>
<reference evidence="1" key="1">
    <citation type="submission" date="2020-11" db="EMBL/GenBank/DDBJ databases">
        <authorList>
            <consortium name="DOE Joint Genome Institute"/>
            <person name="Ahrendt S."/>
            <person name="Riley R."/>
            <person name="Andreopoulos W."/>
            <person name="Labutti K."/>
            <person name="Pangilinan J."/>
            <person name="Ruiz-Duenas F.J."/>
            <person name="Barrasa J.M."/>
            <person name="Sanchez-Garcia M."/>
            <person name="Camarero S."/>
            <person name="Miyauchi S."/>
            <person name="Serrano A."/>
            <person name="Linde D."/>
            <person name="Babiker R."/>
            <person name="Drula E."/>
            <person name="Ayuso-Fernandez I."/>
            <person name="Pacheco R."/>
            <person name="Padilla G."/>
            <person name="Ferreira P."/>
            <person name="Barriuso J."/>
            <person name="Kellner H."/>
            <person name="Castanera R."/>
            <person name="Alfaro M."/>
            <person name="Ramirez L."/>
            <person name="Pisabarro A.G."/>
            <person name="Kuo A."/>
            <person name="Tritt A."/>
            <person name="Lipzen A."/>
            <person name="He G."/>
            <person name="Yan M."/>
            <person name="Ng V."/>
            <person name="Cullen D."/>
            <person name="Martin F."/>
            <person name="Rosso M.-N."/>
            <person name="Henrissat B."/>
            <person name="Hibbett D."/>
            <person name="Martinez A.T."/>
            <person name="Grigoriev I.V."/>
        </authorList>
    </citation>
    <scope>NUCLEOTIDE SEQUENCE</scope>
    <source>
        <strain evidence="1">CBS 247.69</strain>
    </source>
</reference>
<organism evidence="1 2">
    <name type="scientific">Collybia nuda</name>
    <dbReference type="NCBI Taxonomy" id="64659"/>
    <lineage>
        <taxon>Eukaryota</taxon>
        <taxon>Fungi</taxon>
        <taxon>Dikarya</taxon>
        <taxon>Basidiomycota</taxon>
        <taxon>Agaricomycotina</taxon>
        <taxon>Agaricomycetes</taxon>
        <taxon>Agaricomycetidae</taxon>
        <taxon>Agaricales</taxon>
        <taxon>Tricholomatineae</taxon>
        <taxon>Clitocybaceae</taxon>
        <taxon>Collybia</taxon>
    </lineage>
</organism>